<evidence type="ECO:0000256" key="2">
    <source>
        <dbReference type="ARBA" id="ARBA00022741"/>
    </source>
</evidence>
<accession>E0XWR2</accession>
<keyword evidence="3 4" id="KW-0067">ATP-binding</keyword>
<dbReference type="Gene3D" id="3.40.50.10420">
    <property type="entry name" value="NagB/RpiA/CoA transferase-like"/>
    <property type="match status" value="1"/>
</dbReference>
<comment type="catalytic activity">
    <reaction evidence="5">
        <text>(6S)-5-formyl-5,6,7,8-tetrahydrofolate + ATP = (6R)-5,10-methenyltetrahydrofolate + ADP + phosphate</text>
        <dbReference type="Rhea" id="RHEA:10488"/>
        <dbReference type="ChEBI" id="CHEBI:30616"/>
        <dbReference type="ChEBI" id="CHEBI:43474"/>
        <dbReference type="ChEBI" id="CHEBI:57455"/>
        <dbReference type="ChEBI" id="CHEBI:57457"/>
        <dbReference type="ChEBI" id="CHEBI:456216"/>
        <dbReference type="EC" id="6.3.3.2"/>
    </reaction>
</comment>
<keyword evidence="5" id="KW-0479">Metal-binding</keyword>
<comment type="cofactor">
    <cofactor evidence="5">
        <name>Mg(2+)</name>
        <dbReference type="ChEBI" id="CHEBI:18420"/>
    </cofactor>
</comment>
<dbReference type="SUPFAM" id="SSF100950">
    <property type="entry name" value="NagB/RpiA/CoA transferase-like"/>
    <property type="match status" value="1"/>
</dbReference>
<feature type="binding site" evidence="4">
    <location>
        <position position="54"/>
    </location>
    <ligand>
        <name>substrate</name>
    </ligand>
</feature>
<protein>
    <recommendedName>
        <fullName evidence="5">5-formyltetrahydrofolate cyclo-ligase</fullName>
        <ecNumber evidence="5">6.3.3.2</ecNumber>
    </recommendedName>
</protein>
<dbReference type="PANTHER" id="PTHR23407">
    <property type="entry name" value="ATPASE INHIBITOR/5-FORMYLTETRAHYDROFOLATE CYCLO-LIGASE"/>
    <property type="match status" value="1"/>
</dbReference>
<sequence>MNIEKTRKELRLRRKQLTSDDRESASLKIAKNLVSSGILSDSKNIATYLQNDGEVDPIYISKDYVFKSCKFYIPIINDQNKRTLKFGEYDQNQQFEKNKYGINEPINPSLVSIDLLDAVLFPLVGFDRNGNRIGMGGGFYDKTFEFVATKKKNKLKLIGLGFSIQETSNIPNRAWDLPLQYIVTEKEFICVEQK</sequence>
<dbReference type="PANTHER" id="PTHR23407:SF1">
    <property type="entry name" value="5-FORMYLTETRAHYDROFOLATE CYCLO-LIGASE"/>
    <property type="match status" value="1"/>
</dbReference>
<dbReference type="EMBL" id="GU474902">
    <property type="protein sequence ID" value="ADI18853.1"/>
    <property type="molecule type" value="Genomic_DNA"/>
</dbReference>
<evidence type="ECO:0000313" key="6">
    <source>
        <dbReference type="EMBL" id="ADI18853.1"/>
    </source>
</evidence>
<dbReference type="GO" id="GO:0005524">
    <property type="term" value="F:ATP binding"/>
    <property type="evidence" value="ECO:0007669"/>
    <property type="project" value="UniProtKB-KW"/>
</dbReference>
<evidence type="ECO:0000256" key="3">
    <source>
        <dbReference type="ARBA" id="ARBA00022840"/>
    </source>
</evidence>
<dbReference type="InterPro" id="IPR024185">
    <property type="entry name" value="FTHF_cligase-like_sf"/>
</dbReference>
<dbReference type="GO" id="GO:0035999">
    <property type="term" value="P:tetrahydrofolate interconversion"/>
    <property type="evidence" value="ECO:0007669"/>
    <property type="project" value="TreeGrafter"/>
</dbReference>
<organism evidence="6">
    <name type="scientific">uncultured Pseudomonadales bacterium HF0010_05E14</name>
    <dbReference type="NCBI Taxonomy" id="710778"/>
    <lineage>
        <taxon>Bacteria</taxon>
        <taxon>Pseudomonadati</taxon>
        <taxon>Pseudomonadota</taxon>
        <taxon>Gammaproteobacteria</taxon>
        <taxon>Pseudomonadales</taxon>
        <taxon>environmental samples</taxon>
    </lineage>
</organism>
<dbReference type="NCBIfam" id="TIGR02727">
    <property type="entry name" value="MTHFS_bact"/>
    <property type="match status" value="1"/>
</dbReference>
<dbReference type="EC" id="6.3.3.2" evidence="5"/>
<dbReference type="GO" id="GO:0030272">
    <property type="term" value="F:5-formyltetrahydrofolate cyclo-ligase activity"/>
    <property type="evidence" value="ECO:0007669"/>
    <property type="project" value="UniProtKB-EC"/>
</dbReference>
<proteinExistence type="inferred from homology"/>
<dbReference type="AlphaFoldDB" id="E0XWR2"/>
<keyword evidence="6" id="KW-0436">Ligase</keyword>
<feature type="binding site" evidence="4">
    <location>
        <position position="49"/>
    </location>
    <ligand>
        <name>substrate</name>
    </ligand>
</feature>
<name>E0XWR2_9GAMM</name>
<reference evidence="6" key="1">
    <citation type="journal article" date="2011" name="Environ. Microbiol.">
        <title>Time-series analyses of Monterey Bay coastal microbial picoplankton using a 'genome proxy' microarray.</title>
        <authorList>
            <person name="Rich V.I."/>
            <person name="Pham V.D."/>
            <person name="Eppley J."/>
            <person name="Shi Y."/>
            <person name="DeLong E.F."/>
        </authorList>
    </citation>
    <scope>NUCLEOTIDE SEQUENCE</scope>
</reference>
<dbReference type="GO" id="GO:0046872">
    <property type="term" value="F:metal ion binding"/>
    <property type="evidence" value="ECO:0007669"/>
    <property type="project" value="UniProtKB-KW"/>
</dbReference>
<evidence type="ECO:0000256" key="1">
    <source>
        <dbReference type="ARBA" id="ARBA00010638"/>
    </source>
</evidence>
<keyword evidence="2 4" id="KW-0547">Nucleotide-binding</keyword>
<evidence type="ECO:0000256" key="5">
    <source>
        <dbReference type="RuleBase" id="RU361279"/>
    </source>
</evidence>
<dbReference type="PIRSF" id="PIRSF006806">
    <property type="entry name" value="FTHF_cligase"/>
    <property type="match status" value="1"/>
</dbReference>
<comment type="similarity">
    <text evidence="1 5">Belongs to the 5-formyltetrahydrofolate cyclo-ligase family.</text>
</comment>
<evidence type="ECO:0000256" key="4">
    <source>
        <dbReference type="PIRSR" id="PIRSR006806-1"/>
    </source>
</evidence>
<dbReference type="Pfam" id="PF01812">
    <property type="entry name" value="5-FTHF_cyc-lig"/>
    <property type="match status" value="1"/>
</dbReference>
<dbReference type="InterPro" id="IPR037171">
    <property type="entry name" value="NagB/RpiA_transferase-like"/>
</dbReference>
<feature type="binding site" evidence="4">
    <location>
        <begin position="132"/>
        <end position="140"/>
    </location>
    <ligand>
        <name>ATP</name>
        <dbReference type="ChEBI" id="CHEBI:30616"/>
    </ligand>
</feature>
<dbReference type="GO" id="GO:0009396">
    <property type="term" value="P:folic acid-containing compound biosynthetic process"/>
    <property type="evidence" value="ECO:0007669"/>
    <property type="project" value="TreeGrafter"/>
</dbReference>
<dbReference type="InterPro" id="IPR002698">
    <property type="entry name" value="FTHF_cligase"/>
</dbReference>
<keyword evidence="5" id="KW-0460">Magnesium</keyword>